<reference evidence="1" key="1">
    <citation type="submission" date="2017-11" db="EMBL/GenBank/DDBJ databases">
        <title>Complete genome of Rhinolophus gammaherpesvirus-1.</title>
        <authorList>
            <person name="Maeda K."/>
            <person name="Noguchi K."/>
        </authorList>
    </citation>
    <scope>NUCLEOTIDE SEQUENCE [LARGE SCALE GENOMIC DNA]</scope>
    <source>
        <strain evidence="1">BV1</strain>
    </source>
</reference>
<protein>
    <recommendedName>
        <fullName evidence="3">Tegument protein UL88</fullName>
    </recommendedName>
</protein>
<evidence type="ECO:0000313" key="2">
    <source>
        <dbReference type="Proteomes" id="UP000289908"/>
    </source>
</evidence>
<name>A0A2Z5UHV9_9GAMA</name>
<dbReference type="EMBL" id="LC333428">
    <property type="protein sequence ID" value="BBB06472.1"/>
    <property type="molecule type" value="Genomic_DNA"/>
</dbReference>
<gene>
    <name evidence="1" type="primary">ORF26</name>
</gene>
<organism evidence="1">
    <name type="scientific">Rhinolophus gammaherpesvirus 1</name>
    <dbReference type="NCBI Taxonomy" id="2054179"/>
    <lineage>
        <taxon>Viruses</taxon>
        <taxon>Duplodnaviria</taxon>
        <taxon>Heunggongvirae</taxon>
        <taxon>Peploviricota</taxon>
        <taxon>Herviviricetes</taxon>
        <taxon>Herpesvirales</taxon>
        <taxon>Orthoherpesviridae</taxon>
        <taxon>Gammaherpesvirinae</taxon>
        <taxon>Percavirus</taxon>
        <taxon>Percavirus rhinolophidgamma1</taxon>
    </lineage>
</organism>
<dbReference type="InterPro" id="IPR006772">
    <property type="entry name" value="Herpes_BTRF1"/>
</dbReference>
<dbReference type="Proteomes" id="UP000289908">
    <property type="component" value="Segment"/>
</dbReference>
<keyword evidence="2" id="KW-1185">Reference proteome</keyword>
<dbReference type="GeneID" id="41701525"/>
<dbReference type="Pfam" id="PF04682">
    <property type="entry name" value="Herpes_BTRF1"/>
    <property type="match status" value="1"/>
</dbReference>
<evidence type="ECO:0000313" key="1">
    <source>
        <dbReference type="EMBL" id="BBB06472.1"/>
    </source>
</evidence>
<sequence length="400" mass="44903">MIKIMDPTAVFVNGMVSMADGTRLFHIIHSKPLAILLGHGSSSIPVPILFKQFPNPLTNSIPLFCSKTPKLSMVRLVLSSHPYALNSRLEVGYMQSNGVLVMHRDPIVKYMDFDDETIKPSSTLMVCTKEDLSDATPLTGDLQGRMAHISIRKQVVIDETLNQSFQFFVDDAVSTRVPPPSIHQPVSILKKSAEHLQKEHALNTKHTQLFSAIKNHHVEIGNCPASSYNTILVMSRSQNSLNIAPGDTSLTLKQKLFIKHVILHHMGLENAVSDFEAIYEPHIQQVSDDDVVNFRTMVSDIKCKVEDAVFALNSICNHKFKQHFSPGSCKPETLLLLEKYFLMFSPKDKTNSINFGAGIIELIFNGTEFKKLISFIKKYMEVQTTTPEDNMFKIYALLTN</sequence>
<accession>A0A2Z5UHV9</accession>
<dbReference type="OrthoDB" id="7072at10239"/>
<dbReference type="RefSeq" id="YP_009551833.1">
    <property type="nucleotide sequence ID" value="NC_040539.1"/>
</dbReference>
<dbReference type="KEGG" id="vg:41701525"/>
<proteinExistence type="predicted"/>
<evidence type="ECO:0008006" key="3">
    <source>
        <dbReference type="Google" id="ProtNLM"/>
    </source>
</evidence>